<evidence type="ECO:0000256" key="1">
    <source>
        <dbReference type="SAM" id="MobiDB-lite"/>
    </source>
</evidence>
<accession>A0A256FCH8</accession>
<sequence length="86" mass="9586">MLMNTDTGAVDHDDIAIESFGNLAQNMITDTRFAPSREPVVACGIRDHIDLERLPRGAVRNRHKMPLITRRSPTRGTPRCLFGNNG</sequence>
<protein>
    <submittedName>
        <fullName evidence="2">Ti plasmid DNA insertion sequence IS869 domain protein</fullName>
    </submittedName>
</protein>
<name>A0A256FCH8_9HYPH</name>
<evidence type="ECO:0000313" key="3">
    <source>
        <dbReference type="Proteomes" id="UP000216478"/>
    </source>
</evidence>
<feature type="region of interest" description="Disordered" evidence="1">
    <location>
        <begin position="62"/>
        <end position="86"/>
    </location>
</feature>
<dbReference type="EMBL" id="NNRL01000159">
    <property type="protein sequence ID" value="OYR12450.1"/>
    <property type="molecule type" value="Genomic_DNA"/>
</dbReference>
<gene>
    <name evidence="2" type="ORF">CEV33_1234</name>
</gene>
<keyword evidence="3" id="KW-1185">Reference proteome</keyword>
<comment type="caution">
    <text evidence="2">The sequence shown here is derived from an EMBL/GenBank/DDBJ whole genome shotgun (WGS) entry which is preliminary data.</text>
</comment>
<reference evidence="2 3" key="1">
    <citation type="submission" date="2017-07" db="EMBL/GenBank/DDBJ databases">
        <title>Phylogenetic study on the rhizospheric bacterium Ochrobactrum sp. A44.</title>
        <authorList>
            <person name="Krzyzanowska D.M."/>
            <person name="Ossowicki A."/>
            <person name="Rajewska M."/>
            <person name="Maciag T."/>
            <person name="Kaczynski Z."/>
            <person name="Czerwicka M."/>
            <person name="Jafra S."/>
        </authorList>
    </citation>
    <scope>NUCLEOTIDE SEQUENCE [LARGE SCALE GENOMIC DNA]</scope>
    <source>
        <strain evidence="2 3">OgA9a</strain>
    </source>
</reference>
<dbReference type="AlphaFoldDB" id="A0A256FCH8"/>
<organism evidence="2 3">
    <name type="scientific">Brucella grignonensis</name>
    <dbReference type="NCBI Taxonomy" id="94627"/>
    <lineage>
        <taxon>Bacteria</taxon>
        <taxon>Pseudomonadati</taxon>
        <taxon>Pseudomonadota</taxon>
        <taxon>Alphaproteobacteria</taxon>
        <taxon>Hyphomicrobiales</taxon>
        <taxon>Brucellaceae</taxon>
        <taxon>Brucella/Ochrobactrum group</taxon>
        <taxon>Brucella</taxon>
    </lineage>
</organism>
<evidence type="ECO:0000313" key="2">
    <source>
        <dbReference type="EMBL" id="OYR12450.1"/>
    </source>
</evidence>
<dbReference type="Proteomes" id="UP000216478">
    <property type="component" value="Unassembled WGS sequence"/>
</dbReference>
<proteinExistence type="predicted"/>